<sequence length="737" mass="82506">MLKDPLLEGKILVVDGLDECITQLKRYLDFISNPTPSCRAKWIISSRNWSTIEQALRDTTRMLILHLELNRDCIAGAVRTYIQHQVDRLTSSKRYGDQLLREVHDYLTTNANDTLDKLKEFPPGLDAVYYRMTANVLECNDATICKDILAALCTVRRSATLKELAALVQSLGKYSDNPQTMQVIIGNCGSFLTLHNGTVSFVHQSAKAFLLDKACDKILPSGPEQGHYTIFKRSLEILETTLRRDIYSLRDPEFSIDEVARPDPDPLARARYSCIYWLDHLRHSGLTAGNSQNNRKEVFVALHTFLETRFLYWLEALSLLRSIRMGIVAMINLRDFVKSLDVILPQGSKEAGLSDLIHDGWRFTLHHKTAIEVAPLQVYAKLVFTPTRSLIRKAFSGEVPKWITSKPVVGKNWTPCLQTLEAHTGGVLSVTISGDGKRLASLSRWGENKIWDLETGSCLKTIKDRNGTTVFTITFMKDSQRLVSGAGFAQPVPHGSTETIKVWNIETGRCHRTFACYDSFHSISIAPDDQRFASASGSEIKIWDFESGSCLHSLEGHDDDVFMVTFSANGKWLASTSGDETIRIWDPKEGICLQTLEASHREVFRSIAFTEDGEKLASASSDGSIYIWDTQSGDCLRTFKCVSVSIAFTKNDRYLAAATFEGTCKIWDTETGACLRSYLGHSGQVVSVAFTKDARRVVSASADEAICIWDFESDMGFQEPKDHKAEVDYVAFAMDGK</sequence>
<feature type="repeat" description="WD" evidence="3">
    <location>
        <begin position="420"/>
        <end position="461"/>
    </location>
</feature>
<evidence type="ECO:0000313" key="5">
    <source>
        <dbReference type="Proteomes" id="UP001498476"/>
    </source>
</evidence>
<evidence type="ECO:0000256" key="3">
    <source>
        <dbReference type="PROSITE-ProRule" id="PRU00221"/>
    </source>
</evidence>
<organism evidence="4 5">
    <name type="scientific">Neonectria punicea</name>
    <dbReference type="NCBI Taxonomy" id="979145"/>
    <lineage>
        <taxon>Eukaryota</taxon>
        <taxon>Fungi</taxon>
        <taxon>Dikarya</taxon>
        <taxon>Ascomycota</taxon>
        <taxon>Pezizomycotina</taxon>
        <taxon>Sordariomycetes</taxon>
        <taxon>Hypocreomycetidae</taxon>
        <taxon>Hypocreales</taxon>
        <taxon>Nectriaceae</taxon>
        <taxon>Neonectria</taxon>
    </lineage>
</organism>
<dbReference type="PANTHER" id="PTHR19848">
    <property type="entry name" value="WD40 REPEAT PROTEIN"/>
    <property type="match status" value="1"/>
</dbReference>
<dbReference type="SMART" id="SM00320">
    <property type="entry name" value="WD40"/>
    <property type="match status" value="7"/>
</dbReference>
<dbReference type="EMBL" id="JAZAVJ010000041">
    <property type="protein sequence ID" value="KAK7419080.1"/>
    <property type="molecule type" value="Genomic_DNA"/>
</dbReference>
<dbReference type="Proteomes" id="UP001498476">
    <property type="component" value="Unassembled WGS sequence"/>
</dbReference>
<feature type="repeat" description="WD" evidence="3">
    <location>
        <begin position="645"/>
        <end position="677"/>
    </location>
</feature>
<evidence type="ECO:0000313" key="4">
    <source>
        <dbReference type="EMBL" id="KAK7419080.1"/>
    </source>
</evidence>
<dbReference type="InterPro" id="IPR019775">
    <property type="entry name" value="WD40_repeat_CS"/>
</dbReference>
<feature type="repeat" description="WD" evidence="3">
    <location>
        <begin position="597"/>
        <end position="638"/>
    </location>
</feature>
<dbReference type="Pfam" id="PF00400">
    <property type="entry name" value="WD40"/>
    <property type="match status" value="6"/>
</dbReference>
<feature type="repeat" description="WD" evidence="3">
    <location>
        <begin position="678"/>
        <end position="719"/>
    </location>
</feature>
<comment type="caution">
    <text evidence="4">The sequence shown here is derived from an EMBL/GenBank/DDBJ whole genome shotgun (WGS) entry which is preliminary data.</text>
</comment>
<keyword evidence="1 3" id="KW-0853">WD repeat</keyword>
<evidence type="ECO:0008006" key="6">
    <source>
        <dbReference type="Google" id="ProtNLM"/>
    </source>
</evidence>
<gene>
    <name evidence="4" type="ORF">QQX98_003582</name>
</gene>
<dbReference type="PROSITE" id="PS00678">
    <property type="entry name" value="WD_REPEATS_1"/>
    <property type="match status" value="2"/>
</dbReference>
<dbReference type="PRINTS" id="PR00320">
    <property type="entry name" value="GPROTEINBRPT"/>
</dbReference>
<dbReference type="Gene3D" id="2.130.10.10">
    <property type="entry name" value="YVTN repeat-like/Quinoprotein amine dehydrogenase"/>
    <property type="match status" value="2"/>
</dbReference>
<feature type="repeat" description="WD" evidence="3">
    <location>
        <begin position="554"/>
        <end position="595"/>
    </location>
</feature>
<dbReference type="SUPFAM" id="SSF50978">
    <property type="entry name" value="WD40 repeat-like"/>
    <property type="match status" value="1"/>
</dbReference>
<dbReference type="InterPro" id="IPR015943">
    <property type="entry name" value="WD40/YVTN_repeat-like_dom_sf"/>
</dbReference>
<proteinExistence type="predicted"/>
<dbReference type="CDD" id="cd00200">
    <property type="entry name" value="WD40"/>
    <property type="match status" value="1"/>
</dbReference>
<dbReference type="PROSITE" id="PS50294">
    <property type="entry name" value="WD_REPEATS_REGION"/>
    <property type="match status" value="4"/>
</dbReference>
<name>A0ABR1HD54_9HYPO</name>
<dbReference type="PANTHER" id="PTHR19848:SF8">
    <property type="entry name" value="F-BOX AND WD REPEAT DOMAIN CONTAINING 7"/>
    <property type="match status" value="1"/>
</dbReference>
<dbReference type="PROSITE" id="PS50082">
    <property type="entry name" value="WD_REPEATS_2"/>
    <property type="match status" value="5"/>
</dbReference>
<keyword evidence="5" id="KW-1185">Reference proteome</keyword>
<evidence type="ECO:0000256" key="2">
    <source>
        <dbReference type="ARBA" id="ARBA00022737"/>
    </source>
</evidence>
<keyword evidence="2" id="KW-0677">Repeat</keyword>
<accession>A0ABR1HD54</accession>
<protein>
    <recommendedName>
        <fullName evidence="6">NACHT domain-containing protein</fullName>
    </recommendedName>
</protein>
<dbReference type="InterPro" id="IPR020472">
    <property type="entry name" value="WD40_PAC1"/>
</dbReference>
<dbReference type="InterPro" id="IPR036322">
    <property type="entry name" value="WD40_repeat_dom_sf"/>
</dbReference>
<reference evidence="4 5" key="1">
    <citation type="journal article" date="2025" name="Microbiol. Resour. Announc.">
        <title>Draft genome sequences for Neonectria magnoliae and Neonectria punicea, canker pathogens of Liriodendron tulipifera and Acer saccharum in West Virginia.</title>
        <authorList>
            <person name="Petronek H.M."/>
            <person name="Kasson M.T."/>
            <person name="Metheny A.M."/>
            <person name="Stauder C.M."/>
            <person name="Lovett B."/>
            <person name="Lynch S.C."/>
            <person name="Garnas J.R."/>
            <person name="Kasson L.R."/>
            <person name="Stajich J.E."/>
        </authorList>
    </citation>
    <scope>NUCLEOTIDE SEQUENCE [LARGE SCALE GENOMIC DNA]</scope>
    <source>
        <strain evidence="4 5">NRRL 64653</strain>
    </source>
</reference>
<evidence type="ECO:0000256" key="1">
    <source>
        <dbReference type="ARBA" id="ARBA00022574"/>
    </source>
</evidence>
<dbReference type="InterPro" id="IPR001680">
    <property type="entry name" value="WD40_rpt"/>
</dbReference>